<organism evidence="1 2">
    <name type="scientific">Iodobacter arcticus</name>
    <dbReference type="NCBI Taxonomy" id="590593"/>
    <lineage>
        <taxon>Bacteria</taxon>
        <taxon>Pseudomonadati</taxon>
        <taxon>Pseudomonadota</taxon>
        <taxon>Betaproteobacteria</taxon>
        <taxon>Neisseriales</taxon>
        <taxon>Chitinibacteraceae</taxon>
        <taxon>Iodobacter</taxon>
    </lineage>
</organism>
<keyword evidence="2" id="KW-1185">Reference proteome</keyword>
<dbReference type="Proteomes" id="UP001596473">
    <property type="component" value="Unassembled WGS sequence"/>
</dbReference>
<dbReference type="InterPro" id="IPR008517">
    <property type="entry name" value="GNA1162-like"/>
</dbReference>
<dbReference type="Gene3D" id="3.40.50.10610">
    <property type="entry name" value="ABC-type transport auxiliary lipoprotein component"/>
    <property type="match status" value="1"/>
</dbReference>
<evidence type="ECO:0000313" key="1">
    <source>
        <dbReference type="EMBL" id="MFC7420856.1"/>
    </source>
</evidence>
<dbReference type="Pfam" id="PF05643">
    <property type="entry name" value="GNA1162-like"/>
    <property type="match status" value="1"/>
</dbReference>
<evidence type="ECO:0000313" key="2">
    <source>
        <dbReference type="Proteomes" id="UP001596473"/>
    </source>
</evidence>
<comment type="caution">
    <text evidence="1">The sequence shown here is derived from an EMBL/GenBank/DDBJ whole genome shotgun (WGS) entry which is preliminary data.</text>
</comment>
<dbReference type="EMBL" id="JBHTBQ010000027">
    <property type="protein sequence ID" value="MFC7420856.1"/>
    <property type="molecule type" value="Genomic_DNA"/>
</dbReference>
<protein>
    <submittedName>
        <fullName evidence="1">DUF799 domain-containing protein</fullName>
    </submittedName>
</protein>
<gene>
    <name evidence="1" type="ORF">ACFQNF_13385</name>
</gene>
<proteinExistence type="predicted"/>
<dbReference type="PROSITE" id="PS51257">
    <property type="entry name" value="PROKAR_LIPOPROTEIN"/>
    <property type="match status" value="1"/>
</dbReference>
<name>A0ABW2QYU4_9NEIS</name>
<sequence>MVKLVACLSALMLATGCATPKKYDYTALKESRPRSILVLPPLNESPDVNATYSMLSQVSYPLAEAGYYVLPVTLANETFKQNGLSNAAEIHAVSTNKLKEIFGADAALYITISKYGTTYMILDSVTEVTANAKLVDLKTGKVLWTGLASASSGESSNSGGGIIAVLVTAAIKQIVNSVTDAGHPIAGIASNRLLSAGRPSGLLYGPRSAHYEKDVIN</sequence>
<dbReference type="RefSeq" id="WP_380188497.1">
    <property type="nucleotide sequence ID" value="NZ_JBHTBQ010000027.1"/>
</dbReference>
<accession>A0ABW2QYU4</accession>
<reference evidence="2" key="1">
    <citation type="journal article" date="2019" name="Int. J. Syst. Evol. Microbiol.">
        <title>The Global Catalogue of Microorganisms (GCM) 10K type strain sequencing project: providing services to taxonomists for standard genome sequencing and annotation.</title>
        <authorList>
            <consortium name="The Broad Institute Genomics Platform"/>
            <consortium name="The Broad Institute Genome Sequencing Center for Infectious Disease"/>
            <person name="Wu L."/>
            <person name="Ma J."/>
        </authorList>
    </citation>
    <scope>NUCLEOTIDE SEQUENCE [LARGE SCALE GENOMIC DNA]</scope>
    <source>
        <strain evidence="2">CCUG 62945</strain>
    </source>
</reference>